<reference evidence="1" key="2">
    <citation type="submission" date="2022-01" db="EMBL/GenBank/DDBJ databases">
        <authorList>
            <person name="Yamashiro T."/>
            <person name="Shiraishi A."/>
            <person name="Satake H."/>
            <person name="Nakayama K."/>
        </authorList>
    </citation>
    <scope>NUCLEOTIDE SEQUENCE</scope>
</reference>
<dbReference type="Proteomes" id="UP001151760">
    <property type="component" value="Unassembled WGS sequence"/>
</dbReference>
<evidence type="ECO:0000313" key="1">
    <source>
        <dbReference type="EMBL" id="GJT53950.1"/>
    </source>
</evidence>
<sequence>MEQGDDTFYVIGYDNDGLECGGYNVVRKHPGRIMLPTDFLTRLDQNAPLSISVNRINHDVRVQRVEIGDKTGVFKYQLNEDDWNALVKAVGLE</sequence>
<name>A0ABQ5ESJ1_9ASTR</name>
<gene>
    <name evidence="1" type="ORF">Tco_0989004</name>
</gene>
<evidence type="ECO:0000313" key="2">
    <source>
        <dbReference type="Proteomes" id="UP001151760"/>
    </source>
</evidence>
<keyword evidence="2" id="KW-1185">Reference proteome</keyword>
<protein>
    <submittedName>
        <fullName evidence="1">Uncharacterized protein</fullName>
    </submittedName>
</protein>
<proteinExistence type="predicted"/>
<organism evidence="1 2">
    <name type="scientific">Tanacetum coccineum</name>
    <dbReference type="NCBI Taxonomy" id="301880"/>
    <lineage>
        <taxon>Eukaryota</taxon>
        <taxon>Viridiplantae</taxon>
        <taxon>Streptophyta</taxon>
        <taxon>Embryophyta</taxon>
        <taxon>Tracheophyta</taxon>
        <taxon>Spermatophyta</taxon>
        <taxon>Magnoliopsida</taxon>
        <taxon>eudicotyledons</taxon>
        <taxon>Gunneridae</taxon>
        <taxon>Pentapetalae</taxon>
        <taxon>asterids</taxon>
        <taxon>campanulids</taxon>
        <taxon>Asterales</taxon>
        <taxon>Asteraceae</taxon>
        <taxon>Asteroideae</taxon>
        <taxon>Anthemideae</taxon>
        <taxon>Anthemidinae</taxon>
        <taxon>Tanacetum</taxon>
    </lineage>
</organism>
<comment type="caution">
    <text evidence="1">The sequence shown here is derived from an EMBL/GenBank/DDBJ whole genome shotgun (WGS) entry which is preliminary data.</text>
</comment>
<reference evidence="1" key="1">
    <citation type="journal article" date="2022" name="Int. J. Mol. Sci.">
        <title>Draft Genome of Tanacetum Coccineum: Genomic Comparison of Closely Related Tanacetum-Family Plants.</title>
        <authorList>
            <person name="Yamashiro T."/>
            <person name="Shiraishi A."/>
            <person name="Nakayama K."/>
            <person name="Satake H."/>
        </authorList>
    </citation>
    <scope>NUCLEOTIDE SEQUENCE</scope>
</reference>
<accession>A0ABQ5ESJ1</accession>
<dbReference type="EMBL" id="BQNB010016632">
    <property type="protein sequence ID" value="GJT53950.1"/>
    <property type="molecule type" value="Genomic_DNA"/>
</dbReference>